<gene>
    <name evidence="2" type="ORF">J2S73_000116</name>
</gene>
<comment type="caution">
    <text evidence="2">The sequence shown here is derived from an EMBL/GenBank/DDBJ whole genome shotgun (WGS) entry which is preliminary data.</text>
</comment>
<feature type="transmembrane region" description="Helical" evidence="1">
    <location>
        <begin position="21"/>
        <end position="39"/>
    </location>
</feature>
<evidence type="ECO:0000256" key="1">
    <source>
        <dbReference type="SAM" id="Phobius"/>
    </source>
</evidence>
<keyword evidence="1" id="KW-0812">Transmembrane</keyword>
<evidence type="ECO:0000313" key="2">
    <source>
        <dbReference type="EMBL" id="MDQ0313679.1"/>
    </source>
</evidence>
<evidence type="ECO:0000313" key="3">
    <source>
        <dbReference type="Proteomes" id="UP001229244"/>
    </source>
</evidence>
<keyword evidence="3" id="KW-1185">Reference proteome</keyword>
<name>A0AAE4AS40_9HYPH</name>
<dbReference type="RefSeq" id="WP_306883479.1">
    <property type="nucleotide sequence ID" value="NZ_JAUSUL010000001.1"/>
</dbReference>
<organism evidence="2 3">
    <name type="scientific">Amorphus orientalis</name>
    <dbReference type="NCBI Taxonomy" id="649198"/>
    <lineage>
        <taxon>Bacteria</taxon>
        <taxon>Pseudomonadati</taxon>
        <taxon>Pseudomonadota</taxon>
        <taxon>Alphaproteobacteria</taxon>
        <taxon>Hyphomicrobiales</taxon>
        <taxon>Amorphaceae</taxon>
        <taxon>Amorphus</taxon>
    </lineage>
</organism>
<protein>
    <submittedName>
        <fullName evidence="2">Tetrahydromethanopterin S-methyltransferase subunit G</fullName>
    </submittedName>
</protein>
<proteinExistence type="predicted"/>
<dbReference type="Proteomes" id="UP001229244">
    <property type="component" value="Unassembled WGS sequence"/>
</dbReference>
<keyword evidence="1" id="KW-1133">Transmembrane helix</keyword>
<dbReference type="EMBL" id="JAUSUL010000001">
    <property type="protein sequence ID" value="MDQ0313679.1"/>
    <property type="molecule type" value="Genomic_DNA"/>
</dbReference>
<accession>A0AAE4AS40</accession>
<reference evidence="2" key="1">
    <citation type="submission" date="2023-07" db="EMBL/GenBank/DDBJ databases">
        <title>Genomic Encyclopedia of Type Strains, Phase IV (KMG-IV): sequencing the most valuable type-strain genomes for metagenomic binning, comparative biology and taxonomic classification.</title>
        <authorList>
            <person name="Goeker M."/>
        </authorList>
    </citation>
    <scope>NUCLEOTIDE SEQUENCE</scope>
    <source>
        <strain evidence="2">DSM 21202</strain>
    </source>
</reference>
<dbReference type="AlphaFoldDB" id="A0AAE4AS40"/>
<sequence>MTGKRPPPERDDWTEIWGRRIGRGLGYVVAVGLIVYLVVTYL</sequence>
<keyword evidence="1" id="KW-0472">Membrane</keyword>